<protein>
    <submittedName>
        <fullName evidence="1">Uncharacterized protein</fullName>
    </submittedName>
</protein>
<dbReference type="AlphaFoldDB" id="A0A4C1V1N5"/>
<gene>
    <name evidence="1" type="ORF">EVAR_81236_1</name>
</gene>
<dbReference type="EMBL" id="BGZK01000259">
    <property type="protein sequence ID" value="GBP32429.1"/>
    <property type="molecule type" value="Genomic_DNA"/>
</dbReference>
<dbReference type="Proteomes" id="UP000299102">
    <property type="component" value="Unassembled WGS sequence"/>
</dbReference>
<proteinExistence type="predicted"/>
<sequence>MSCHFAEIRYLSIVSGLAKGGVSHQNSHSLDEKQLRKTALLNTQPDYKGGRDRVTGRAARNGVVPYASAVLRLWRSRLEQRAEVELEMRVD</sequence>
<keyword evidence="2" id="KW-1185">Reference proteome</keyword>
<evidence type="ECO:0000313" key="1">
    <source>
        <dbReference type="EMBL" id="GBP32429.1"/>
    </source>
</evidence>
<comment type="caution">
    <text evidence="1">The sequence shown here is derived from an EMBL/GenBank/DDBJ whole genome shotgun (WGS) entry which is preliminary data.</text>
</comment>
<organism evidence="1 2">
    <name type="scientific">Eumeta variegata</name>
    <name type="common">Bagworm moth</name>
    <name type="synonym">Eumeta japonica</name>
    <dbReference type="NCBI Taxonomy" id="151549"/>
    <lineage>
        <taxon>Eukaryota</taxon>
        <taxon>Metazoa</taxon>
        <taxon>Ecdysozoa</taxon>
        <taxon>Arthropoda</taxon>
        <taxon>Hexapoda</taxon>
        <taxon>Insecta</taxon>
        <taxon>Pterygota</taxon>
        <taxon>Neoptera</taxon>
        <taxon>Endopterygota</taxon>
        <taxon>Lepidoptera</taxon>
        <taxon>Glossata</taxon>
        <taxon>Ditrysia</taxon>
        <taxon>Tineoidea</taxon>
        <taxon>Psychidae</taxon>
        <taxon>Oiketicinae</taxon>
        <taxon>Eumeta</taxon>
    </lineage>
</organism>
<reference evidence="1 2" key="1">
    <citation type="journal article" date="2019" name="Commun. Biol.">
        <title>The bagworm genome reveals a unique fibroin gene that provides high tensile strength.</title>
        <authorList>
            <person name="Kono N."/>
            <person name="Nakamura H."/>
            <person name="Ohtoshi R."/>
            <person name="Tomita M."/>
            <person name="Numata K."/>
            <person name="Arakawa K."/>
        </authorList>
    </citation>
    <scope>NUCLEOTIDE SEQUENCE [LARGE SCALE GENOMIC DNA]</scope>
</reference>
<accession>A0A4C1V1N5</accession>
<name>A0A4C1V1N5_EUMVA</name>
<evidence type="ECO:0000313" key="2">
    <source>
        <dbReference type="Proteomes" id="UP000299102"/>
    </source>
</evidence>